<keyword evidence="4 7" id="KW-1133">Transmembrane helix</keyword>
<feature type="transmembrane region" description="Helical" evidence="7">
    <location>
        <begin position="290"/>
        <end position="322"/>
    </location>
</feature>
<keyword evidence="2" id="KW-1003">Cell membrane</keyword>
<feature type="domain" description="ABC3 transporter permease C-terminal" evidence="8">
    <location>
        <begin position="776"/>
        <end position="902"/>
    </location>
</feature>
<feature type="transmembrane region" description="Helical" evidence="7">
    <location>
        <begin position="870"/>
        <end position="892"/>
    </location>
</feature>
<dbReference type="RefSeq" id="WP_066863555.1">
    <property type="nucleotide sequence ID" value="NZ_CABKVV010000013.1"/>
</dbReference>
<evidence type="ECO:0000256" key="6">
    <source>
        <dbReference type="ARBA" id="ARBA00038076"/>
    </source>
</evidence>
<name>A0ABT1RUS4_9FIRM</name>
<feature type="transmembrane region" description="Helical" evidence="7">
    <location>
        <begin position="773"/>
        <end position="798"/>
    </location>
</feature>
<evidence type="ECO:0000256" key="7">
    <source>
        <dbReference type="SAM" id="Phobius"/>
    </source>
</evidence>
<feature type="transmembrane region" description="Helical" evidence="7">
    <location>
        <begin position="402"/>
        <end position="427"/>
    </location>
</feature>
<evidence type="ECO:0000256" key="3">
    <source>
        <dbReference type="ARBA" id="ARBA00022692"/>
    </source>
</evidence>
<gene>
    <name evidence="9" type="ORF">NE695_00595</name>
</gene>
<protein>
    <submittedName>
        <fullName evidence="9">ABC transporter permease</fullName>
    </submittedName>
</protein>
<comment type="caution">
    <text evidence="9">The sequence shown here is derived from an EMBL/GenBank/DDBJ whole genome shotgun (WGS) entry which is preliminary data.</text>
</comment>
<comment type="similarity">
    <text evidence="6">Belongs to the ABC-4 integral membrane protein family.</text>
</comment>
<evidence type="ECO:0000256" key="4">
    <source>
        <dbReference type="ARBA" id="ARBA00022989"/>
    </source>
</evidence>
<evidence type="ECO:0000313" key="9">
    <source>
        <dbReference type="EMBL" id="MCQ4838409.1"/>
    </source>
</evidence>
<dbReference type="Proteomes" id="UP001524473">
    <property type="component" value="Unassembled WGS sequence"/>
</dbReference>
<dbReference type="PANTHER" id="PTHR30572:SF4">
    <property type="entry name" value="ABC TRANSPORTER PERMEASE YTRF"/>
    <property type="match status" value="1"/>
</dbReference>
<evidence type="ECO:0000256" key="2">
    <source>
        <dbReference type="ARBA" id="ARBA00022475"/>
    </source>
</evidence>
<dbReference type="PANTHER" id="PTHR30572">
    <property type="entry name" value="MEMBRANE COMPONENT OF TRANSPORTER-RELATED"/>
    <property type="match status" value="1"/>
</dbReference>
<organism evidence="9 10">
    <name type="scientific">Neglectibacter timonensis</name>
    <dbReference type="NCBI Taxonomy" id="1776382"/>
    <lineage>
        <taxon>Bacteria</taxon>
        <taxon>Bacillati</taxon>
        <taxon>Bacillota</taxon>
        <taxon>Clostridia</taxon>
        <taxon>Eubacteriales</taxon>
        <taxon>Oscillospiraceae</taxon>
        <taxon>Neglectibacter</taxon>
    </lineage>
</organism>
<dbReference type="InterPro" id="IPR003838">
    <property type="entry name" value="ABC3_permease_C"/>
</dbReference>
<sequence length="908" mass="101372">MKCFALHFACRELRHNRKIFRLSFFLMVFVSLILALVFSLGDCIAATVREQRFNAYGSFRYYEDSAEGGGAAGSAVQEKIRSVGTLTLLGEELSGGTVGTADLEAVRLGRIVCLEGRLPQNENEAAVEIGALSSMGYAYDLNQELELAVSLFTEDGIAPEPVTKRYTLCGTIQDRSSSWSAKLPSIFLSDSGGKKLLELKNSGGKIQLLKVKLIDADKLNDGELRQTTLQENWAAFPDGGLDQLDSLMMYLILIVCVVCSSLFLTAINASVHRRSVTWRTIRQTGGSRRIIIAVIFFEELLLSLVSLPLGFLLGVFSAWGAVRLASGFLQDQIAFALSLKHMLAAIVLSFVCAAAGASIAGITASRISLLPSGPAKTRKARKRKSRRKIRRIGIKEMLWSRILYHPITALCSILAVCGALVFSALLFEGLSNQTASYRASQRFAHNSDYIFDTSETAGPDQVKLFEKEEANRLQGIYGVDQVYKYRISTANLSAPEGKQFTVNLESKRDDYYEWVDFTYRRKSALLQEQMSGLAGIQPDQNAEPREEYKLDPRAVEIGIIGLAGAEEADRFIREAECQDSVDMDALLEGRSCIIFLPPLYQQPLYTEDSLLGKSAADTSYGFDPQRLLGTTFEILPQGVKESAAEWNLQGKKRRDESAITCGQTLQFSYHGQTISLQVAGILRGFTMENANFPYPQSPYDIITGTKFYHRFSGGMEDESYNFLTVKCSANADYSSTDKQISRIKTELGKGVRFLNFRIEYEETKLNLATGISLAFLFLILYSAMVLVLLSTLSSATIEENRSRIAVYKMLGANDKKVKLSFWLEGFLYWAIASVFALLLLYSIWITEEIQLMGFVYPLRYYLFPTSAFQFQWGSFSFFVILTFVMTEFFSVAPLRRLLKKSPIEQMKT</sequence>
<evidence type="ECO:0000259" key="8">
    <source>
        <dbReference type="Pfam" id="PF02687"/>
    </source>
</evidence>
<feature type="transmembrane region" description="Helical" evidence="7">
    <location>
        <begin position="20"/>
        <end position="41"/>
    </location>
</feature>
<keyword evidence="3 7" id="KW-0812">Transmembrane</keyword>
<accession>A0ABT1RUS4</accession>
<dbReference type="Pfam" id="PF02687">
    <property type="entry name" value="FtsX"/>
    <property type="match status" value="1"/>
</dbReference>
<reference evidence="9 10" key="1">
    <citation type="submission" date="2022-06" db="EMBL/GenBank/DDBJ databases">
        <title>Isolation of gut microbiota from human fecal samples.</title>
        <authorList>
            <person name="Pamer E.G."/>
            <person name="Barat B."/>
            <person name="Waligurski E."/>
            <person name="Medina S."/>
            <person name="Paddock L."/>
            <person name="Mostad J."/>
        </authorList>
    </citation>
    <scope>NUCLEOTIDE SEQUENCE [LARGE SCALE GENOMIC DNA]</scope>
    <source>
        <strain evidence="9 10">DFI.9.73</strain>
    </source>
</reference>
<dbReference type="GeneID" id="90532305"/>
<feature type="transmembrane region" description="Helical" evidence="7">
    <location>
        <begin position="247"/>
        <end position="269"/>
    </location>
</feature>
<feature type="transmembrane region" description="Helical" evidence="7">
    <location>
        <begin position="342"/>
        <end position="369"/>
    </location>
</feature>
<evidence type="ECO:0000256" key="1">
    <source>
        <dbReference type="ARBA" id="ARBA00004651"/>
    </source>
</evidence>
<comment type="subcellular location">
    <subcellularLocation>
        <location evidence="1">Cell membrane</location>
        <topology evidence="1">Multi-pass membrane protein</topology>
    </subcellularLocation>
</comment>
<proteinExistence type="inferred from homology"/>
<keyword evidence="10" id="KW-1185">Reference proteome</keyword>
<evidence type="ECO:0000256" key="5">
    <source>
        <dbReference type="ARBA" id="ARBA00023136"/>
    </source>
</evidence>
<feature type="transmembrane region" description="Helical" evidence="7">
    <location>
        <begin position="819"/>
        <end position="844"/>
    </location>
</feature>
<evidence type="ECO:0000313" key="10">
    <source>
        <dbReference type="Proteomes" id="UP001524473"/>
    </source>
</evidence>
<dbReference type="InterPro" id="IPR050250">
    <property type="entry name" value="Macrolide_Exporter_MacB"/>
</dbReference>
<keyword evidence="5 7" id="KW-0472">Membrane</keyword>
<dbReference type="EMBL" id="JANFZH010000001">
    <property type="protein sequence ID" value="MCQ4838409.1"/>
    <property type="molecule type" value="Genomic_DNA"/>
</dbReference>